<dbReference type="SUPFAM" id="SSF51905">
    <property type="entry name" value="FAD/NAD(P)-binding domain"/>
    <property type="match status" value="1"/>
</dbReference>
<dbReference type="RefSeq" id="WP_268949019.1">
    <property type="nucleotide sequence ID" value="NZ_AP022595.1"/>
</dbReference>
<dbReference type="PANTHER" id="PTHR10742:SF410">
    <property type="entry name" value="LYSINE-SPECIFIC HISTONE DEMETHYLASE 2"/>
    <property type="match status" value="1"/>
</dbReference>
<evidence type="ECO:0000313" key="3">
    <source>
        <dbReference type="Proteomes" id="UP000466445"/>
    </source>
</evidence>
<evidence type="ECO:0000313" key="2">
    <source>
        <dbReference type="EMBL" id="BBY59780.1"/>
    </source>
</evidence>
<gene>
    <name evidence="2" type="ORF">MSAR_29160</name>
</gene>
<name>A0A7I7ST39_9MYCO</name>
<reference evidence="2 3" key="1">
    <citation type="journal article" date="2019" name="Emerg. Microbes Infect.">
        <title>Comprehensive subspecies identification of 175 nontuberculous mycobacteria species based on 7547 genomic profiles.</title>
        <authorList>
            <person name="Matsumoto Y."/>
            <person name="Kinjo T."/>
            <person name="Motooka D."/>
            <person name="Nabeya D."/>
            <person name="Jung N."/>
            <person name="Uechi K."/>
            <person name="Horii T."/>
            <person name="Iida T."/>
            <person name="Fujita J."/>
            <person name="Nakamura S."/>
        </authorList>
    </citation>
    <scope>NUCLEOTIDE SEQUENCE [LARGE SCALE GENOMIC DNA]</scope>
    <source>
        <strain evidence="2 3">JCM 30395</strain>
    </source>
</reference>
<evidence type="ECO:0008006" key="4">
    <source>
        <dbReference type="Google" id="ProtNLM"/>
    </source>
</evidence>
<dbReference type="AlphaFoldDB" id="A0A7I7ST39"/>
<sequence length="196" mass="21062">MRSVARRGFMLGFGALAAVPLLPGCGSADEKGGDHVVIVGAGFAGLAAARRLADAGVRVTVVEARDRIGGSIAFDPPLLEAKCHAIEKLGFGLLNKVVVAFEKPFWPESTPMIGLVGNNQPVTDLANGLVFAGKPLLVRLRGGQAVVARIAVRSVRGDRIAYCHRCANPHRIDRDPVGHRSIRPWLIQFHRRRVQP</sequence>
<dbReference type="Proteomes" id="UP000466445">
    <property type="component" value="Chromosome"/>
</dbReference>
<proteinExistence type="predicted"/>
<dbReference type="InterPro" id="IPR036188">
    <property type="entry name" value="FAD/NAD-bd_sf"/>
</dbReference>
<dbReference type="InterPro" id="IPR050281">
    <property type="entry name" value="Flavin_monoamine_oxidase"/>
</dbReference>
<dbReference type="Gene3D" id="3.50.50.60">
    <property type="entry name" value="FAD/NAD(P)-binding domain"/>
    <property type="match status" value="2"/>
</dbReference>
<organism evidence="2 3">
    <name type="scientific">Mycolicibacterium sarraceniae</name>
    <dbReference type="NCBI Taxonomy" id="1534348"/>
    <lineage>
        <taxon>Bacteria</taxon>
        <taxon>Bacillati</taxon>
        <taxon>Actinomycetota</taxon>
        <taxon>Actinomycetes</taxon>
        <taxon>Mycobacteriales</taxon>
        <taxon>Mycobacteriaceae</taxon>
        <taxon>Mycolicibacterium</taxon>
    </lineage>
</organism>
<evidence type="ECO:0000256" key="1">
    <source>
        <dbReference type="SAM" id="SignalP"/>
    </source>
</evidence>
<protein>
    <recommendedName>
        <fullName evidence="4">FAD-dependent oxidoreductase</fullName>
    </recommendedName>
</protein>
<keyword evidence="1" id="KW-0732">Signal</keyword>
<dbReference type="EMBL" id="AP022595">
    <property type="protein sequence ID" value="BBY59780.1"/>
    <property type="molecule type" value="Genomic_DNA"/>
</dbReference>
<accession>A0A7I7ST39</accession>
<keyword evidence="3" id="KW-1185">Reference proteome</keyword>
<dbReference type="Gene3D" id="3.90.660.10">
    <property type="match status" value="1"/>
</dbReference>
<dbReference type="PANTHER" id="PTHR10742">
    <property type="entry name" value="FLAVIN MONOAMINE OXIDASE"/>
    <property type="match status" value="1"/>
</dbReference>
<dbReference type="GO" id="GO:0016491">
    <property type="term" value="F:oxidoreductase activity"/>
    <property type="evidence" value="ECO:0007669"/>
    <property type="project" value="TreeGrafter"/>
</dbReference>
<feature type="chain" id="PRO_5039608629" description="FAD-dependent oxidoreductase" evidence="1">
    <location>
        <begin position="18"/>
        <end position="196"/>
    </location>
</feature>
<feature type="signal peptide" evidence="1">
    <location>
        <begin position="1"/>
        <end position="17"/>
    </location>
</feature>
<dbReference type="Pfam" id="PF13450">
    <property type="entry name" value="NAD_binding_8"/>
    <property type="match status" value="1"/>
</dbReference>
<dbReference type="KEGG" id="msar:MSAR_29160"/>